<organism evidence="2 3">
    <name type="scientific">Streptosporangium lutulentum</name>
    <dbReference type="NCBI Taxonomy" id="1461250"/>
    <lineage>
        <taxon>Bacteria</taxon>
        <taxon>Bacillati</taxon>
        <taxon>Actinomycetota</taxon>
        <taxon>Actinomycetes</taxon>
        <taxon>Streptosporangiales</taxon>
        <taxon>Streptosporangiaceae</taxon>
        <taxon>Streptosporangium</taxon>
    </lineage>
</organism>
<evidence type="ECO:0000313" key="2">
    <source>
        <dbReference type="EMBL" id="MDP9850140.1"/>
    </source>
</evidence>
<comment type="caution">
    <text evidence="2">The sequence shown here is derived from an EMBL/GenBank/DDBJ whole genome shotgun (WGS) entry which is preliminary data.</text>
</comment>
<gene>
    <name evidence="2" type="ORF">J2853_009351</name>
</gene>
<evidence type="ECO:0000313" key="3">
    <source>
        <dbReference type="Proteomes" id="UP001225356"/>
    </source>
</evidence>
<keyword evidence="1" id="KW-1133">Transmembrane helix</keyword>
<protein>
    <submittedName>
        <fullName evidence="2">Uncharacterized protein</fullName>
    </submittedName>
</protein>
<name>A0ABT9QTR8_9ACTN</name>
<accession>A0ABT9QTR8</accession>
<dbReference type="Proteomes" id="UP001225356">
    <property type="component" value="Unassembled WGS sequence"/>
</dbReference>
<proteinExistence type="predicted"/>
<dbReference type="RefSeq" id="WP_307568383.1">
    <property type="nucleotide sequence ID" value="NZ_JAUSQU010000001.1"/>
</dbReference>
<keyword evidence="1" id="KW-0812">Transmembrane</keyword>
<reference evidence="2 3" key="1">
    <citation type="submission" date="2023-07" db="EMBL/GenBank/DDBJ databases">
        <title>Sequencing the genomes of 1000 actinobacteria strains.</title>
        <authorList>
            <person name="Klenk H.-P."/>
        </authorList>
    </citation>
    <scope>NUCLEOTIDE SEQUENCE [LARGE SCALE GENOMIC DNA]</scope>
    <source>
        <strain evidence="2 3">DSM 46740</strain>
    </source>
</reference>
<keyword evidence="1" id="KW-0472">Membrane</keyword>
<dbReference type="EMBL" id="JAUSQU010000001">
    <property type="protein sequence ID" value="MDP9850140.1"/>
    <property type="molecule type" value="Genomic_DNA"/>
</dbReference>
<keyword evidence="3" id="KW-1185">Reference proteome</keyword>
<feature type="transmembrane region" description="Helical" evidence="1">
    <location>
        <begin position="6"/>
        <end position="28"/>
    </location>
</feature>
<evidence type="ECO:0000256" key="1">
    <source>
        <dbReference type="SAM" id="Phobius"/>
    </source>
</evidence>
<sequence length="94" mass="9987">MDSAIEVFGFLVGVSGGLFLIIALLVTLPGRVRRRAARTTSAGAMWFGGPFRSEHGVDTSGLVLKECPVPEVDWVMLAETAEPGRHVGGASSMW</sequence>